<evidence type="ECO:0000313" key="1">
    <source>
        <dbReference type="EMBL" id="MBX39663.1"/>
    </source>
</evidence>
<organism evidence="1">
    <name type="scientific">Rhizophora mucronata</name>
    <name type="common">Asiatic mangrove</name>
    <dbReference type="NCBI Taxonomy" id="61149"/>
    <lineage>
        <taxon>Eukaryota</taxon>
        <taxon>Viridiplantae</taxon>
        <taxon>Streptophyta</taxon>
        <taxon>Embryophyta</taxon>
        <taxon>Tracheophyta</taxon>
        <taxon>Spermatophyta</taxon>
        <taxon>Magnoliopsida</taxon>
        <taxon>eudicotyledons</taxon>
        <taxon>Gunneridae</taxon>
        <taxon>Pentapetalae</taxon>
        <taxon>rosids</taxon>
        <taxon>fabids</taxon>
        <taxon>Malpighiales</taxon>
        <taxon>Rhizophoraceae</taxon>
        <taxon>Rhizophora</taxon>
    </lineage>
</organism>
<dbReference type="EMBL" id="GGEC01059179">
    <property type="protein sequence ID" value="MBX39663.1"/>
    <property type="molecule type" value="Transcribed_RNA"/>
</dbReference>
<sequence length="17" mass="1965">MLNPNWHEQGIQNSEAP</sequence>
<accession>A0A2P2NB21</accession>
<reference evidence="1" key="1">
    <citation type="submission" date="2018-02" db="EMBL/GenBank/DDBJ databases">
        <title>Rhizophora mucronata_Transcriptome.</title>
        <authorList>
            <person name="Meera S.P."/>
            <person name="Sreeshan A."/>
            <person name="Augustine A."/>
        </authorList>
    </citation>
    <scope>NUCLEOTIDE SEQUENCE</scope>
    <source>
        <tissue evidence="1">Leaf</tissue>
    </source>
</reference>
<proteinExistence type="predicted"/>
<protein>
    <submittedName>
        <fullName evidence="1">Uncharacterized protein</fullName>
    </submittedName>
</protein>
<name>A0A2P2NB21_RHIMU</name>
<dbReference type="AlphaFoldDB" id="A0A2P2NB21"/>